<sequence length="114" mass="13045">MPLSETTTMATDTSSAGNHIQEPVEEQLGDFIGQQEQHDEVAQQDKLQQRTLALVKPDAVQANHQQEIIDKITLAGFTIIQQKQLQFTLAQACLFYREHENKPFYGQLTEWMSR</sequence>
<keyword evidence="3" id="KW-0808">Transferase</keyword>
<dbReference type="PRINTS" id="PR01243">
    <property type="entry name" value="NUCDPKINASE"/>
</dbReference>
<dbReference type="OrthoDB" id="2162449at2759"/>
<dbReference type="InterPro" id="IPR036850">
    <property type="entry name" value="NDK-like_dom_sf"/>
</dbReference>
<evidence type="ECO:0000313" key="12">
    <source>
        <dbReference type="Proteomes" id="UP000193560"/>
    </source>
</evidence>
<evidence type="ECO:0000313" key="11">
    <source>
        <dbReference type="EMBL" id="ORZ22171.1"/>
    </source>
</evidence>
<name>A0A1X2IVD0_9FUNG</name>
<dbReference type="Proteomes" id="UP000193560">
    <property type="component" value="Unassembled WGS sequence"/>
</dbReference>
<dbReference type="Gene3D" id="3.30.70.141">
    <property type="entry name" value="Nucleoside diphosphate kinase-like domain"/>
    <property type="match status" value="1"/>
</dbReference>
<dbReference type="SUPFAM" id="SSF54919">
    <property type="entry name" value="Nucleoside diphosphate kinase, NDK"/>
    <property type="match status" value="1"/>
</dbReference>
<dbReference type="PROSITE" id="PS51374">
    <property type="entry name" value="NDPK_LIKE"/>
    <property type="match status" value="1"/>
</dbReference>
<feature type="domain" description="Nucleoside diphosphate kinase-like" evidence="10">
    <location>
        <begin position="48"/>
        <end position="114"/>
    </location>
</feature>
<proteinExistence type="inferred from homology"/>
<keyword evidence="5 11" id="KW-0418">Kinase</keyword>
<protein>
    <recommendedName>
        <fullName evidence="2">Nucleoside diphosphate kinase</fullName>
    </recommendedName>
</protein>
<evidence type="ECO:0000259" key="10">
    <source>
        <dbReference type="SMART" id="SM00562"/>
    </source>
</evidence>
<evidence type="ECO:0000256" key="2">
    <source>
        <dbReference type="ARBA" id="ARBA00017632"/>
    </source>
</evidence>
<dbReference type="InterPro" id="IPR001564">
    <property type="entry name" value="Nucleoside_diP_kinase"/>
</dbReference>
<dbReference type="GO" id="GO:0006183">
    <property type="term" value="P:GTP biosynthetic process"/>
    <property type="evidence" value="ECO:0007669"/>
    <property type="project" value="InterPro"/>
</dbReference>
<dbReference type="Pfam" id="PF00334">
    <property type="entry name" value="NDK"/>
    <property type="match status" value="1"/>
</dbReference>
<dbReference type="EMBL" id="MCGE01000004">
    <property type="protein sequence ID" value="ORZ22171.1"/>
    <property type="molecule type" value="Genomic_DNA"/>
</dbReference>
<evidence type="ECO:0000256" key="9">
    <source>
        <dbReference type="SAM" id="MobiDB-lite"/>
    </source>
</evidence>
<dbReference type="GO" id="GO:0004550">
    <property type="term" value="F:nucleoside diphosphate kinase activity"/>
    <property type="evidence" value="ECO:0007669"/>
    <property type="project" value="InterPro"/>
</dbReference>
<reference evidence="11 12" key="1">
    <citation type="submission" date="2016-07" db="EMBL/GenBank/DDBJ databases">
        <title>Pervasive Adenine N6-methylation of Active Genes in Fungi.</title>
        <authorList>
            <consortium name="DOE Joint Genome Institute"/>
            <person name="Mondo S.J."/>
            <person name="Dannebaum R.O."/>
            <person name="Kuo R.C."/>
            <person name="Labutti K."/>
            <person name="Haridas S."/>
            <person name="Kuo A."/>
            <person name="Salamov A."/>
            <person name="Ahrendt S.R."/>
            <person name="Lipzen A."/>
            <person name="Sullivan W."/>
            <person name="Andreopoulos W.B."/>
            <person name="Clum A."/>
            <person name="Lindquist E."/>
            <person name="Daum C."/>
            <person name="Ramamoorthy G.K."/>
            <person name="Gryganskyi A."/>
            <person name="Culley D."/>
            <person name="Magnuson J.K."/>
            <person name="James T.Y."/>
            <person name="O'Malley M.A."/>
            <person name="Stajich J.E."/>
            <person name="Spatafora J.W."/>
            <person name="Visel A."/>
            <person name="Grigoriev I.V."/>
        </authorList>
    </citation>
    <scope>NUCLEOTIDE SEQUENCE [LARGE SCALE GENOMIC DNA]</scope>
    <source>
        <strain evidence="11 12">NRRL 1336</strain>
    </source>
</reference>
<dbReference type="PANTHER" id="PTHR46161">
    <property type="entry name" value="NUCLEOSIDE DIPHOSPHATE KINASE"/>
    <property type="match status" value="1"/>
</dbReference>
<dbReference type="GO" id="GO:0006228">
    <property type="term" value="P:UTP biosynthetic process"/>
    <property type="evidence" value="ECO:0007669"/>
    <property type="project" value="InterPro"/>
</dbReference>
<evidence type="ECO:0000256" key="8">
    <source>
        <dbReference type="RuleBase" id="RU004011"/>
    </source>
</evidence>
<keyword evidence="4" id="KW-0547">Nucleotide-binding</keyword>
<keyword evidence="6" id="KW-0067">ATP-binding</keyword>
<accession>A0A1X2IVD0</accession>
<keyword evidence="12" id="KW-1185">Reference proteome</keyword>
<dbReference type="GO" id="GO:0005524">
    <property type="term" value="F:ATP binding"/>
    <property type="evidence" value="ECO:0007669"/>
    <property type="project" value="UniProtKB-KW"/>
</dbReference>
<dbReference type="AlphaFoldDB" id="A0A1X2IVD0"/>
<dbReference type="PANTHER" id="PTHR46161:SF3">
    <property type="entry name" value="NUCLEOSIDE DIPHOSPHATE KINASE DDB_G0292928-RELATED"/>
    <property type="match status" value="1"/>
</dbReference>
<evidence type="ECO:0000256" key="5">
    <source>
        <dbReference type="ARBA" id="ARBA00022777"/>
    </source>
</evidence>
<gene>
    <name evidence="11" type="ORF">BCR42DRAFT_433503</name>
</gene>
<dbReference type="GO" id="GO:0006241">
    <property type="term" value="P:CTP biosynthetic process"/>
    <property type="evidence" value="ECO:0007669"/>
    <property type="project" value="InterPro"/>
</dbReference>
<evidence type="ECO:0000256" key="3">
    <source>
        <dbReference type="ARBA" id="ARBA00022679"/>
    </source>
</evidence>
<dbReference type="STRING" id="90262.A0A1X2IVD0"/>
<comment type="caution">
    <text evidence="11">The sequence shown here is derived from an EMBL/GenBank/DDBJ whole genome shotgun (WGS) entry which is preliminary data.</text>
</comment>
<feature type="compositionally biased region" description="Polar residues" evidence="9">
    <location>
        <begin position="1"/>
        <end position="18"/>
    </location>
</feature>
<dbReference type="SMART" id="SM00562">
    <property type="entry name" value="NDK"/>
    <property type="match status" value="1"/>
</dbReference>
<comment type="caution">
    <text evidence="7">Lacks conserved residue(s) required for the propagation of feature annotation.</text>
</comment>
<dbReference type="InterPro" id="IPR034907">
    <property type="entry name" value="NDK-like_dom"/>
</dbReference>
<organism evidence="11 12">
    <name type="scientific">Absidia repens</name>
    <dbReference type="NCBI Taxonomy" id="90262"/>
    <lineage>
        <taxon>Eukaryota</taxon>
        <taxon>Fungi</taxon>
        <taxon>Fungi incertae sedis</taxon>
        <taxon>Mucoromycota</taxon>
        <taxon>Mucoromycotina</taxon>
        <taxon>Mucoromycetes</taxon>
        <taxon>Mucorales</taxon>
        <taxon>Cunninghamellaceae</taxon>
        <taxon>Absidia</taxon>
    </lineage>
</organism>
<evidence type="ECO:0000256" key="1">
    <source>
        <dbReference type="ARBA" id="ARBA00008142"/>
    </source>
</evidence>
<evidence type="ECO:0000256" key="4">
    <source>
        <dbReference type="ARBA" id="ARBA00022741"/>
    </source>
</evidence>
<evidence type="ECO:0000256" key="6">
    <source>
        <dbReference type="ARBA" id="ARBA00022840"/>
    </source>
</evidence>
<comment type="similarity">
    <text evidence="1 7 8">Belongs to the NDK family.</text>
</comment>
<feature type="region of interest" description="Disordered" evidence="9">
    <location>
        <begin position="1"/>
        <end position="20"/>
    </location>
</feature>
<evidence type="ECO:0000256" key="7">
    <source>
        <dbReference type="PROSITE-ProRule" id="PRU00706"/>
    </source>
</evidence>